<dbReference type="EMBL" id="AUSU01009834">
    <property type="protein sequence ID" value="EPS57790.1"/>
    <property type="molecule type" value="Genomic_DNA"/>
</dbReference>
<evidence type="ECO:0000313" key="2">
    <source>
        <dbReference type="Proteomes" id="UP000015453"/>
    </source>
</evidence>
<organism evidence="1 2">
    <name type="scientific">Genlisea aurea</name>
    <dbReference type="NCBI Taxonomy" id="192259"/>
    <lineage>
        <taxon>Eukaryota</taxon>
        <taxon>Viridiplantae</taxon>
        <taxon>Streptophyta</taxon>
        <taxon>Embryophyta</taxon>
        <taxon>Tracheophyta</taxon>
        <taxon>Spermatophyta</taxon>
        <taxon>Magnoliopsida</taxon>
        <taxon>eudicotyledons</taxon>
        <taxon>Gunneridae</taxon>
        <taxon>Pentapetalae</taxon>
        <taxon>asterids</taxon>
        <taxon>lamiids</taxon>
        <taxon>Lamiales</taxon>
        <taxon>Lentibulariaceae</taxon>
        <taxon>Genlisea</taxon>
    </lineage>
</organism>
<evidence type="ECO:0000313" key="1">
    <source>
        <dbReference type="EMBL" id="EPS57790.1"/>
    </source>
</evidence>
<sequence>MACWIFLTLSQKPILKFSSGLAGSLMFWGCCRLRRSAVASQRISAPRAKAQGTVDQGGVFGTCGGSIADQPWQQQLKQFQLTDAVQAMKAQRRVSAHCRGGRDFGWGEGERLFPQDADGREGGMTRYVVLIQSPSRG</sequence>
<comment type="caution">
    <text evidence="1">The sequence shown here is derived from an EMBL/GenBank/DDBJ whole genome shotgun (WGS) entry which is preliminary data.</text>
</comment>
<reference evidence="1 2" key="1">
    <citation type="journal article" date="2013" name="BMC Genomics">
        <title>The miniature genome of a carnivorous plant Genlisea aurea contains a low number of genes and short non-coding sequences.</title>
        <authorList>
            <person name="Leushkin E.V."/>
            <person name="Sutormin R.A."/>
            <person name="Nabieva E.R."/>
            <person name="Penin A.A."/>
            <person name="Kondrashov A.S."/>
            <person name="Logacheva M.D."/>
        </authorList>
    </citation>
    <scope>NUCLEOTIDE SEQUENCE [LARGE SCALE GENOMIC DNA]</scope>
</reference>
<gene>
    <name evidence="1" type="ORF">M569_17027</name>
</gene>
<keyword evidence="2" id="KW-1185">Reference proteome</keyword>
<accession>S8BT54</accession>
<dbReference type="Proteomes" id="UP000015453">
    <property type="component" value="Unassembled WGS sequence"/>
</dbReference>
<dbReference type="AlphaFoldDB" id="S8BT54"/>
<protein>
    <submittedName>
        <fullName evidence="1">Uncharacterized protein</fullName>
    </submittedName>
</protein>
<proteinExistence type="predicted"/>
<name>S8BT54_9LAMI</name>